<evidence type="ECO:0000313" key="5">
    <source>
        <dbReference type="EMBL" id="PRT54592.1"/>
    </source>
</evidence>
<organism evidence="5 6">
    <name type="scientific">Wickerhamiella sorbophila</name>
    <dbReference type="NCBI Taxonomy" id="45607"/>
    <lineage>
        <taxon>Eukaryota</taxon>
        <taxon>Fungi</taxon>
        <taxon>Dikarya</taxon>
        <taxon>Ascomycota</taxon>
        <taxon>Saccharomycotina</taxon>
        <taxon>Dipodascomycetes</taxon>
        <taxon>Dipodascales</taxon>
        <taxon>Trichomonascaceae</taxon>
        <taxon>Wickerhamiella</taxon>
    </lineage>
</organism>
<dbReference type="RefSeq" id="XP_024664537.1">
    <property type="nucleotide sequence ID" value="XM_024808769.1"/>
</dbReference>
<sequence>MSSELFKVNNKIALITGGSRGLGLDMAEGLLLAGASKIYISSRKASACDESVKYLSDLAKKHNLRCEAIAIPADLGSRAGCEALAKEFVKREQKLDILIANAGATWGADFDSHPDEAIGKVLDLNVRGVFSTIQLFAPFLRKAGTSEDPSRVLITGSIAGIRAVSSGGTYGYLASKAAVHHLGRSLASELGPENITVNILAPGFFPSKMSNGVLSVIGKELTETNPRRRLGVKQDIIGTTVFLCSPAGNYINGVVLPIDGGASVSKL</sequence>
<dbReference type="InterPro" id="IPR002347">
    <property type="entry name" value="SDR_fam"/>
</dbReference>
<dbReference type="OrthoDB" id="294295at2759"/>
<dbReference type="Gene3D" id="3.40.50.720">
    <property type="entry name" value="NAD(P)-binding Rossmann-like Domain"/>
    <property type="match status" value="1"/>
</dbReference>
<dbReference type="Pfam" id="PF00106">
    <property type="entry name" value="adh_short"/>
    <property type="match status" value="1"/>
</dbReference>
<dbReference type="PRINTS" id="PR00081">
    <property type="entry name" value="GDHRDH"/>
</dbReference>
<evidence type="ECO:0000256" key="1">
    <source>
        <dbReference type="ARBA" id="ARBA00006484"/>
    </source>
</evidence>
<comment type="similarity">
    <text evidence="1 4">Belongs to the short-chain dehydrogenases/reductases (SDR) family.</text>
</comment>
<evidence type="ECO:0000256" key="4">
    <source>
        <dbReference type="RuleBase" id="RU000363"/>
    </source>
</evidence>
<dbReference type="GO" id="GO:0016491">
    <property type="term" value="F:oxidoreductase activity"/>
    <property type="evidence" value="ECO:0007669"/>
    <property type="project" value="UniProtKB-KW"/>
</dbReference>
<dbReference type="InterPro" id="IPR036291">
    <property type="entry name" value="NAD(P)-bd_dom_sf"/>
</dbReference>
<dbReference type="PRINTS" id="PR00080">
    <property type="entry name" value="SDRFAMILY"/>
</dbReference>
<proteinExistence type="inferred from homology"/>
<keyword evidence="3" id="KW-0560">Oxidoreductase</keyword>
<dbReference type="AlphaFoldDB" id="A0A2T0FHW7"/>
<keyword evidence="6" id="KW-1185">Reference proteome</keyword>
<reference evidence="5 6" key="1">
    <citation type="submission" date="2017-04" db="EMBL/GenBank/DDBJ databases">
        <title>Genome sequencing of [Candida] sorbophila.</title>
        <authorList>
            <person name="Ahn J.O."/>
        </authorList>
    </citation>
    <scope>NUCLEOTIDE SEQUENCE [LARGE SCALE GENOMIC DNA]</scope>
    <source>
        <strain evidence="5 6">DS02</strain>
    </source>
</reference>
<gene>
    <name evidence="5" type="ORF">B9G98_02212</name>
</gene>
<name>A0A2T0FHW7_9ASCO</name>
<dbReference type="PANTHER" id="PTHR43618:SF12">
    <property type="entry name" value="OXIDOREDUCTASE, SHORT-CHAIN DEHYDROGENASE_REDUCTASE FAMILY (AFU_ORTHOLOGUE AFUA_1G14540)"/>
    <property type="match status" value="1"/>
</dbReference>
<keyword evidence="2" id="KW-0521">NADP</keyword>
<evidence type="ECO:0000256" key="3">
    <source>
        <dbReference type="ARBA" id="ARBA00023002"/>
    </source>
</evidence>
<evidence type="ECO:0000256" key="2">
    <source>
        <dbReference type="ARBA" id="ARBA00022857"/>
    </source>
</evidence>
<dbReference type="Proteomes" id="UP000238350">
    <property type="component" value="Unassembled WGS sequence"/>
</dbReference>
<dbReference type="PANTHER" id="PTHR43618">
    <property type="entry name" value="7-ALPHA-HYDROXYSTEROID DEHYDROGENASE"/>
    <property type="match status" value="1"/>
</dbReference>
<accession>A0A2T0FHW7</accession>
<dbReference type="GeneID" id="36515960"/>
<dbReference type="STRING" id="45607.A0A2T0FHW7"/>
<dbReference type="FunFam" id="3.40.50.720:FF:000084">
    <property type="entry name" value="Short-chain dehydrogenase reductase"/>
    <property type="match status" value="1"/>
</dbReference>
<dbReference type="EMBL" id="NDIQ01000021">
    <property type="protein sequence ID" value="PRT54592.1"/>
    <property type="molecule type" value="Genomic_DNA"/>
</dbReference>
<dbReference type="InterPro" id="IPR052178">
    <property type="entry name" value="Sec_Metab_Biosynth_SDR"/>
</dbReference>
<protein>
    <submittedName>
        <fullName evidence="5">Rhamnolipids biosynthesis 3-oxoacyl-[acyl-carrier-protein] reductase</fullName>
    </submittedName>
</protein>
<evidence type="ECO:0000313" key="6">
    <source>
        <dbReference type="Proteomes" id="UP000238350"/>
    </source>
</evidence>
<comment type="caution">
    <text evidence="5">The sequence shown here is derived from an EMBL/GenBank/DDBJ whole genome shotgun (WGS) entry which is preliminary data.</text>
</comment>
<dbReference type="SUPFAM" id="SSF51735">
    <property type="entry name" value="NAD(P)-binding Rossmann-fold domains"/>
    <property type="match status" value="1"/>
</dbReference>